<dbReference type="InterPro" id="IPR001810">
    <property type="entry name" value="F-box_dom"/>
</dbReference>
<dbReference type="SUPFAM" id="SSF81383">
    <property type="entry name" value="F-box domain"/>
    <property type="match status" value="1"/>
</dbReference>
<dbReference type="Pfam" id="PF00646">
    <property type="entry name" value="F-box"/>
    <property type="match status" value="1"/>
</dbReference>
<dbReference type="InterPro" id="IPR036047">
    <property type="entry name" value="F-box-like_dom_sf"/>
</dbReference>
<evidence type="ECO:0000313" key="3">
    <source>
        <dbReference type="EMBL" id="KAF7295468.1"/>
    </source>
</evidence>
<dbReference type="EMBL" id="JACAZF010000009">
    <property type="protein sequence ID" value="KAF7295468.1"/>
    <property type="molecule type" value="Genomic_DNA"/>
</dbReference>
<sequence>MPPKRRGKKGYTLPKKSVIIRGKLKLLQEMPLDVLFEIFSHLDPLDVLNLARTTKTLRNHIMSRSARFIWTAALRNDPDLPPLPDDMNEPQYVNLAFSEHCHACLAKTELTLWAFRTRLCGSCLQERRFDDYYKVIQTMAGLQVQQCNELVLQADVNTSLGYPRTVSSYEDAEEVTAKINQLKGKDAERDEYITSRKDFVKKRQDHAFLAVKAGPRRDLRKMAERDAARGKRKDAICRRLEQMGYREQVEYINSSSPTILSEHPLVKSVEMLTDEGTTTVLDFGLQLIHALPDWRLIQPTLSQLMQEITGKMERKKRKVLLKTRQRHFLEVLKSYLAERPFDEINPRAIDFCVMPSVKVILLDRSKTAYTSEESFESLVADLPELSEDWRLAKMQHLLTLLPSGESKNPTILERATTFFRCTECSEPIGYPRVLAHACLTTLGHGHRNRDEDDDEIQLYSNLDSEPWDVDGQRISYFPEAVASAVAIVRACELDVVRTTLQDMEDVRAWLECLSCRHKSGKSVFRWRKAILHDMYHTSSKETARWQLLDADESEAAEALEQKGYGVNCVDALDFMCAKIGCRQPLSFPQMPGHMSMSHGIDEPELDEDYVLHEDASMHQPPFPLVLPHGSLTRKQAKPTRTL</sequence>
<comment type="caution">
    <text evidence="3">The sequence shown here is derived from an EMBL/GenBank/DDBJ whole genome shotgun (WGS) entry which is preliminary data.</text>
</comment>
<gene>
    <name evidence="3" type="ORF">MIND_01086600</name>
</gene>
<dbReference type="OrthoDB" id="2322499at2759"/>
<dbReference type="GeneID" id="59349953"/>
<name>A0A8H6S9S9_9AGAR</name>
<feature type="region of interest" description="Disordered" evidence="1">
    <location>
        <begin position="620"/>
        <end position="642"/>
    </location>
</feature>
<evidence type="ECO:0000256" key="1">
    <source>
        <dbReference type="SAM" id="MobiDB-lite"/>
    </source>
</evidence>
<evidence type="ECO:0000259" key="2">
    <source>
        <dbReference type="PROSITE" id="PS50181"/>
    </source>
</evidence>
<accession>A0A8H6S9S9</accession>
<protein>
    <submittedName>
        <fullName evidence="3">F-box domain-containing protein</fullName>
    </submittedName>
</protein>
<feature type="domain" description="F-box" evidence="2">
    <location>
        <begin position="24"/>
        <end position="73"/>
    </location>
</feature>
<proteinExistence type="predicted"/>
<dbReference type="Proteomes" id="UP000636479">
    <property type="component" value="Unassembled WGS sequence"/>
</dbReference>
<dbReference type="CDD" id="cd09917">
    <property type="entry name" value="F-box_SF"/>
    <property type="match status" value="1"/>
</dbReference>
<dbReference type="AlphaFoldDB" id="A0A8H6S9S9"/>
<dbReference type="PROSITE" id="PS50181">
    <property type="entry name" value="FBOX"/>
    <property type="match status" value="1"/>
</dbReference>
<evidence type="ECO:0000313" key="4">
    <source>
        <dbReference type="Proteomes" id="UP000636479"/>
    </source>
</evidence>
<dbReference type="SMART" id="SM00256">
    <property type="entry name" value="FBOX"/>
    <property type="match status" value="1"/>
</dbReference>
<keyword evidence="4" id="KW-1185">Reference proteome</keyword>
<organism evidence="3 4">
    <name type="scientific">Mycena indigotica</name>
    <dbReference type="NCBI Taxonomy" id="2126181"/>
    <lineage>
        <taxon>Eukaryota</taxon>
        <taxon>Fungi</taxon>
        <taxon>Dikarya</taxon>
        <taxon>Basidiomycota</taxon>
        <taxon>Agaricomycotina</taxon>
        <taxon>Agaricomycetes</taxon>
        <taxon>Agaricomycetidae</taxon>
        <taxon>Agaricales</taxon>
        <taxon>Marasmiineae</taxon>
        <taxon>Mycenaceae</taxon>
        <taxon>Mycena</taxon>
    </lineage>
</organism>
<reference evidence="3" key="1">
    <citation type="submission" date="2020-05" db="EMBL/GenBank/DDBJ databases">
        <title>Mycena genomes resolve the evolution of fungal bioluminescence.</title>
        <authorList>
            <person name="Tsai I.J."/>
        </authorList>
    </citation>
    <scope>NUCLEOTIDE SEQUENCE</scope>
    <source>
        <strain evidence="3">171206Taipei</strain>
    </source>
</reference>
<dbReference type="RefSeq" id="XP_037216831.1">
    <property type="nucleotide sequence ID" value="XM_037367437.1"/>
</dbReference>